<dbReference type="GO" id="GO:0009737">
    <property type="term" value="P:response to abscisic acid"/>
    <property type="evidence" value="ECO:0007669"/>
    <property type="project" value="UniProtKB-ARBA"/>
</dbReference>
<keyword evidence="2 5" id="KW-0560">Oxidoreductase</keyword>
<comment type="similarity">
    <text evidence="1 5">Belongs to the aldehyde dehydrogenase family.</text>
</comment>
<dbReference type="InterPro" id="IPR016162">
    <property type="entry name" value="Ald_DH_N"/>
</dbReference>
<evidence type="ECO:0000256" key="2">
    <source>
        <dbReference type="ARBA" id="ARBA00023002"/>
    </source>
</evidence>
<evidence type="ECO:0000256" key="1">
    <source>
        <dbReference type="ARBA" id="ARBA00009986"/>
    </source>
</evidence>
<keyword evidence="9" id="KW-1185">Reference proteome</keyword>
<dbReference type="InterPro" id="IPR012394">
    <property type="entry name" value="Aldehyde_DH_NAD(P)"/>
</dbReference>
<dbReference type="GO" id="GO:0004029">
    <property type="term" value="F:aldehyde dehydrogenase (NAD+) activity"/>
    <property type="evidence" value="ECO:0007669"/>
    <property type="project" value="UniProtKB-EC"/>
</dbReference>
<dbReference type="Proteomes" id="UP000594263">
    <property type="component" value="Unplaced"/>
</dbReference>
<protein>
    <recommendedName>
        <fullName evidence="5">Aldehyde dehydrogenase</fullName>
    </recommendedName>
</protein>
<dbReference type="FunFam" id="3.40.605.10:FF:000004">
    <property type="entry name" value="Aldehyde dehydrogenase"/>
    <property type="match status" value="1"/>
</dbReference>
<dbReference type="PANTHER" id="PTHR43570:SF30">
    <property type="entry name" value="ALDEHYDE DEHYDROGENASE"/>
    <property type="match status" value="1"/>
</dbReference>
<evidence type="ECO:0000256" key="4">
    <source>
        <dbReference type="ARBA" id="ARBA00049194"/>
    </source>
</evidence>
<dbReference type="FunFam" id="3.40.309.10:FF:000003">
    <property type="entry name" value="Aldehyde dehydrogenase"/>
    <property type="match status" value="1"/>
</dbReference>
<accession>A0A7N0TT49</accession>
<evidence type="ECO:0000259" key="7">
    <source>
        <dbReference type="Pfam" id="PF00171"/>
    </source>
</evidence>
<dbReference type="Gramene" id="Kaladp0045s0250.1.v1.1">
    <property type="protein sequence ID" value="Kaladp0045s0250.1.v1.1"/>
    <property type="gene ID" value="Kaladp0045s0250.v1.1"/>
</dbReference>
<feature type="active site" evidence="6">
    <location>
        <position position="216"/>
    </location>
</feature>
<dbReference type="PIRSF" id="PIRSF036492">
    <property type="entry name" value="ALDH"/>
    <property type="match status" value="1"/>
</dbReference>
<organism evidence="8 9">
    <name type="scientific">Kalanchoe fedtschenkoi</name>
    <name type="common">Lavender scallops</name>
    <name type="synonym">South American air plant</name>
    <dbReference type="NCBI Taxonomy" id="63787"/>
    <lineage>
        <taxon>Eukaryota</taxon>
        <taxon>Viridiplantae</taxon>
        <taxon>Streptophyta</taxon>
        <taxon>Embryophyta</taxon>
        <taxon>Tracheophyta</taxon>
        <taxon>Spermatophyta</taxon>
        <taxon>Magnoliopsida</taxon>
        <taxon>eudicotyledons</taxon>
        <taxon>Gunneridae</taxon>
        <taxon>Pentapetalae</taxon>
        <taxon>Saxifragales</taxon>
        <taxon>Crassulaceae</taxon>
        <taxon>Kalanchoe</taxon>
    </lineage>
</organism>
<sequence length="490" mass="54315">MGLEGAKLELEVEMKAVREYYKSGKTREESWRRAQLLGLAKLLEEREGEIYKAIKEDLGKHHVEAYRDEIGVLVKGVDVALRSLKHWMSPTRAKLPFIAYPTTAHTVPEPLGLILVISSWNLPFGLSIEPVIGAVAAGNAVVIKPSELSPASSALLAKLIPIYLDPQAVKVVPGDAQVGQQLLDLKWDKILFTGSPKVGQIVMAAAAKHLTPVCLELGGKCPAVFDHLSSSWDKKTAVNRLLAAKFGSCAGQACIAVDYALVEKKHVSELVDLLKAKIKEMFGDNPRELNTVARIVNKHNFSRLRKLMGDPSVKSTIVHGGSFDEHNLFIEPTIMVDPPLESSLMTEEIFGPFLPIITLDKIEDSIEFIKARPRPLAIYAFTNDDKLKKRILSETSSGSVTFNDAIVQYIAETLPFGGVGESGFGRYHGKFTFEMFSHEKAVMSRGFLIDFWFRFPPWNDHKLNLFKVAYRLDVIGIVLTVLGLKKSKIN</sequence>
<comment type="catalytic activity">
    <reaction evidence="4">
        <text>an aldehyde + NAD(+) + H2O = a carboxylate + NADH + 2 H(+)</text>
        <dbReference type="Rhea" id="RHEA:16185"/>
        <dbReference type="ChEBI" id="CHEBI:15377"/>
        <dbReference type="ChEBI" id="CHEBI:15378"/>
        <dbReference type="ChEBI" id="CHEBI:17478"/>
        <dbReference type="ChEBI" id="CHEBI:29067"/>
        <dbReference type="ChEBI" id="CHEBI:57540"/>
        <dbReference type="ChEBI" id="CHEBI:57945"/>
        <dbReference type="EC" id="1.2.1.3"/>
    </reaction>
</comment>
<evidence type="ECO:0000256" key="3">
    <source>
        <dbReference type="ARBA" id="ARBA00023027"/>
    </source>
</evidence>
<dbReference type="InterPro" id="IPR015590">
    <property type="entry name" value="Aldehyde_DH_dom"/>
</dbReference>
<reference evidence="8" key="1">
    <citation type="submission" date="2021-01" db="UniProtKB">
        <authorList>
            <consortium name="EnsemblPlants"/>
        </authorList>
    </citation>
    <scope>IDENTIFICATION</scope>
</reference>
<dbReference type="GO" id="GO:0006081">
    <property type="term" value="P:aldehyde metabolic process"/>
    <property type="evidence" value="ECO:0007669"/>
    <property type="project" value="InterPro"/>
</dbReference>
<dbReference type="Pfam" id="PF00171">
    <property type="entry name" value="Aldedh"/>
    <property type="match status" value="1"/>
</dbReference>
<dbReference type="InterPro" id="IPR016161">
    <property type="entry name" value="Ald_DH/histidinol_DH"/>
</dbReference>
<dbReference type="AlphaFoldDB" id="A0A7N0TT49"/>
<dbReference type="Gene3D" id="3.40.605.10">
    <property type="entry name" value="Aldehyde Dehydrogenase, Chain A, domain 1"/>
    <property type="match status" value="1"/>
</dbReference>
<evidence type="ECO:0000256" key="6">
    <source>
        <dbReference type="PIRSR" id="PIRSR036492-1"/>
    </source>
</evidence>
<feature type="domain" description="Aldehyde dehydrogenase" evidence="7">
    <location>
        <begin position="14"/>
        <end position="442"/>
    </location>
</feature>
<dbReference type="GO" id="GO:0005737">
    <property type="term" value="C:cytoplasm"/>
    <property type="evidence" value="ECO:0007669"/>
    <property type="project" value="TreeGrafter"/>
</dbReference>
<name>A0A7N0TT49_KALFE</name>
<dbReference type="Gene3D" id="3.40.309.10">
    <property type="entry name" value="Aldehyde Dehydrogenase, Chain A, domain 2"/>
    <property type="match status" value="1"/>
</dbReference>
<dbReference type="PANTHER" id="PTHR43570">
    <property type="entry name" value="ALDEHYDE DEHYDROGENASE"/>
    <property type="match status" value="1"/>
</dbReference>
<feature type="active site" evidence="6">
    <location>
        <position position="254"/>
    </location>
</feature>
<dbReference type="EnsemblPlants" id="Kaladp0045s0250.1.v1.1">
    <property type="protein sequence ID" value="Kaladp0045s0250.1.v1.1"/>
    <property type="gene ID" value="Kaladp0045s0250.v1.1"/>
</dbReference>
<evidence type="ECO:0000256" key="5">
    <source>
        <dbReference type="PIRNR" id="PIRNR036492"/>
    </source>
</evidence>
<evidence type="ECO:0000313" key="9">
    <source>
        <dbReference type="Proteomes" id="UP000594263"/>
    </source>
</evidence>
<proteinExistence type="inferred from homology"/>
<keyword evidence="3" id="KW-0520">NAD</keyword>
<evidence type="ECO:0000313" key="8">
    <source>
        <dbReference type="EnsemblPlants" id="Kaladp0045s0250.1.v1.1"/>
    </source>
</evidence>
<dbReference type="InterPro" id="IPR016163">
    <property type="entry name" value="Ald_DH_C"/>
</dbReference>
<dbReference type="SUPFAM" id="SSF53720">
    <property type="entry name" value="ALDH-like"/>
    <property type="match status" value="1"/>
</dbReference>
<dbReference type="OMA" id="KMFGDNP"/>